<dbReference type="EMBL" id="JBHLUX010000020">
    <property type="protein sequence ID" value="MFC0470366.1"/>
    <property type="molecule type" value="Genomic_DNA"/>
</dbReference>
<dbReference type="Pfam" id="PF01590">
    <property type="entry name" value="GAF"/>
    <property type="match status" value="1"/>
</dbReference>
<dbReference type="SUPFAM" id="SSF55781">
    <property type="entry name" value="GAF domain-like"/>
    <property type="match status" value="1"/>
</dbReference>
<dbReference type="Gene3D" id="3.30.450.40">
    <property type="match status" value="1"/>
</dbReference>
<reference evidence="3 4" key="1">
    <citation type="submission" date="2024-09" db="EMBL/GenBank/DDBJ databases">
        <authorList>
            <person name="Sun Q."/>
            <person name="Mori K."/>
        </authorList>
    </citation>
    <scope>NUCLEOTIDE SEQUENCE [LARGE SCALE GENOMIC DNA]</scope>
    <source>
        <strain evidence="3 4">NCAIM B.02610</strain>
    </source>
</reference>
<organism evidence="3 4">
    <name type="scientific">Halalkalibacter kiskunsagensis</name>
    <dbReference type="NCBI Taxonomy" id="1548599"/>
    <lineage>
        <taxon>Bacteria</taxon>
        <taxon>Bacillati</taxon>
        <taxon>Bacillota</taxon>
        <taxon>Bacilli</taxon>
        <taxon>Bacillales</taxon>
        <taxon>Bacillaceae</taxon>
        <taxon>Halalkalibacter</taxon>
    </lineage>
</organism>
<protein>
    <submittedName>
        <fullName evidence="3">Helix-turn-helix domain-containing protein</fullName>
    </submittedName>
</protein>
<dbReference type="Gene3D" id="1.10.10.2840">
    <property type="entry name" value="PucR C-terminal helix-turn-helix domain"/>
    <property type="match status" value="1"/>
</dbReference>
<dbReference type="InterPro" id="IPR041522">
    <property type="entry name" value="CdaR_GGDEF"/>
</dbReference>
<dbReference type="InterPro" id="IPR051448">
    <property type="entry name" value="CdaR-like_regulators"/>
</dbReference>
<feature type="domain" description="GAF" evidence="2">
    <location>
        <begin position="25"/>
        <end position="184"/>
    </location>
</feature>
<comment type="caution">
    <text evidence="3">The sequence shown here is derived from an EMBL/GenBank/DDBJ whole genome shotgun (WGS) entry which is preliminary data.</text>
</comment>
<gene>
    <name evidence="3" type="ORF">ACFFHM_07480</name>
</gene>
<name>A0ABV6KAN0_9BACI</name>
<dbReference type="InterPro" id="IPR042070">
    <property type="entry name" value="PucR_C-HTH_sf"/>
</dbReference>
<evidence type="ECO:0000313" key="4">
    <source>
        <dbReference type="Proteomes" id="UP001589838"/>
    </source>
</evidence>
<dbReference type="PANTHER" id="PTHR33744">
    <property type="entry name" value="CARBOHYDRATE DIACID REGULATOR"/>
    <property type="match status" value="1"/>
</dbReference>
<dbReference type="InterPro" id="IPR003018">
    <property type="entry name" value="GAF"/>
</dbReference>
<dbReference type="PANTHER" id="PTHR33744:SF1">
    <property type="entry name" value="DNA-BINDING TRANSCRIPTIONAL ACTIVATOR ADER"/>
    <property type="match status" value="1"/>
</dbReference>
<dbReference type="Pfam" id="PF17853">
    <property type="entry name" value="GGDEF_2"/>
    <property type="match status" value="1"/>
</dbReference>
<dbReference type="RefSeq" id="WP_335960299.1">
    <property type="nucleotide sequence ID" value="NZ_JAXBLX010000009.1"/>
</dbReference>
<dbReference type="InterPro" id="IPR025736">
    <property type="entry name" value="PucR_C-HTH_dom"/>
</dbReference>
<comment type="similarity">
    <text evidence="1">Belongs to the CdaR family.</text>
</comment>
<keyword evidence="4" id="KW-1185">Reference proteome</keyword>
<dbReference type="InterPro" id="IPR029016">
    <property type="entry name" value="GAF-like_dom_sf"/>
</dbReference>
<dbReference type="Pfam" id="PF13556">
    <property type="entry name" value="HTH_30"/>
    <property type="match status" value="1"/>
</dbReference>
<dbReference type="Proteomes" id="UP001589838">
    <property type="component" value="Unassembled WGS sequence"/>
</dbReference>
<evidence type="ECO:0000256" key="1">
    <source>
        <dbReference type="ARBA" id="ARBA00006754"/>
    </source>
</evidence>
<proteinExistence type="inferred from homology"/>
<accession>A0ABV6KAN0</accession>
<sequence>MVSNENHEKMTKLLEITKLLTKSLKIETVLDTLVKAANDLIEISDTVILYLYHPEENTLKVAEGVGINRNMMDNIAFAPGESITGKAFLNKKSYLFAEEGDVKKNMESMSERNFHFYFQGVYERQVKSAFCVPLLYQEKCLGVLLVDNFENEGRFTEDDMSIIEMIADQSAIAIVNSDLFRTIKEKNQQLEHSFEIHQKFTNVSLEGGGIGTIISLLSRILGMITKFTEQKGADVRNNIFPIIRGKETLGYIQVEKDLNMLNTLEQVALEHAATALSLEIVKQNAFYEKELHFREEVFQQIVDGVPSGDLKQITKHFNWNTEWDFVCIVMEGKENPLWKEQAIRDKERFIRSTEEISRSVSQFSFVFTRGFRVILVVPVTEKEDVVGKITTFIEGKWAIYKGIVYGVGRTGSLFQLGNSYREAVDAVRYGKVAGTEKVITYSKLGVERLIQKVDQTTLDYYVQDKLGDLFSMESVYFTTLTCFIEANKNHKRTVEQLHIHPNTLYHRLKKIERTLQISLERDDDWINLVVAYRIYVGRHKN</sequence>
<dbReference type="SMART" id="SM00065">
    <property type="entry name" value="GAF"/>
    <property type="match status" value="1"/>
</dbReference>
<evidence type="ECO:0000259" key="2">
    <source>
        <dbReference type="SMART" id="SM00065"/>
    </source>
</evidence>
<evidence type="ECO:0000313" key="3">
    <source>
        <dbReference type="EMBL" id="MFC0470366.1"/>
    </source>
</evidence>